<gene>
    <name evidence="2" type="ORF">N7458_005924</name>
</gene>
<reference evidence="2" key="1">
    <citation type="submission" date="2022-12" db="EMBL/GenBank/DDBJ databases">
        <authorList>
            <person name="Petersen C."/>
        </authorList>
    </citation>
    <scope>NUCLEOTIDE SEQUENCE</scope>
    <source>
        <strain evidence="2">IBT 16125</strain>
    </source>
</reference>
<accession>A0AAD6C3S2</accession>
<organism evidence="2 3">
    <name type="scientific">Penicillium daleae</name>
    <dbReference type="NCBI Taxonomy" id="63821"/>
    <lineage>
        <taxon>Eukaryota</taxon>
        <taxon>Fungi</taxon>
        <taxon>Dikarya</taxon>
        <taxon>Ascomycota</taxon>
        <taxon>Pezizomycotina</taxon>
        <taxon>Eurotiomycetes</taxon>
        <taxon>Eurotiomycetidae</taxon>
        <taxon>Eurotiales</taxon>
        <taxon>Aspergillaceae</taxon>
        <taxon>Penicillium</taxon>
    </lineage>
</organism>
<reference evidence="2" key="2">
    <citation type="journal article" date="2023" name="IMA Fungus">
        <title>Comparative genomic study of the Penicillium genus elucidates a diverse pangenome and 15 lateral gene transfer events.</title>
        <authorList>
            <person name="Petersen C."/>
            <person name="Sorensen T."/>
            <person name="Nielsen M.R."/>
            <person name="Sondergaard T.E."/>
            <person name="Sorensen J.L."/>
            <person name="Fitzpatrick D.A."/>
            <person name="Frisvad J.C."/>
            <person name="Nielsen K.L."/>
        </authorList>
    </citation>
    <scope>NUCLEOTIDE SEQUENCE</scope>
    <source>
        <strain evidence="2">IBT 16125</strain>
    </source>
</reference>
<sequence length="81" mass="8631">MVVAEGVKNADRKATENDSAAQKEAREIWSVYEETVLELGAGAALPSLIYALANTSLVVATDHPSSPALTSTIEFNLKQNL</sequence>
<dbReference type="EMBL" id="JAPVEA010000006">
    <property type="protein sequence ID" value="KAJ5449475.1"/>
    <property type="molecule type" value="Genomic_DNA"/>
</dbReference>
<dbReference type="Proteomes" id="UP001213681">
    <property type="component" value="Unassembled WGS sequence"/>
</dbReference>
<name>A0AAD6C3S2_9EURO</name>
<proteinExistence type="predicted"/>
<evidence type="ECO:0000256" key="1">
    <source>
        <dbReference type="SAM" id="MobiDB-lite"/>
    </source>
</evidence>
<comment type="caution">
    <text evidence="2">The sequence shown here is derived from an EMBL/GenBank/DDBJ whole genome shotgun (WGS) entry which is preliminary data.</text>
</comment>
<evidence type="ECO:0000313" key="2">
    <source>
        <dbReference type="EMBL" id="KAJ5449475.1"/>
    </source>
</evidence>
<protein>
    <submittedName>
        <fullName evidence="2">Uncharacterized protein</fullName>
    </submittedName>
</protein>
<dbReference type="GeneID" id="81599549"/>
<dbReference type="Gene3D" id="3.40.50.150">
    <property type="entry name" value="Vaccinia Virus protein VP39"/>
    <property type="match status" value="1"/>
</dbReference>
<feature type="region of interest" description="Disordered" evidence="1">
    <location>
        <begin position="1"/>
        <end position="21"/>
    </location>
</feature>
<dbReference type="AlphaFoldDB" id="A0AAD6C3S2"/>
<dbReference type="InterPro" id="IPR029063">
    <property type="entry name" value="SAM-dependent_MTases_sf"/>
</dbReference>
<evidence type="ECO:0000313" key="3">
    <source>
        <dbReference type="Proteomes" id="UP001213681"/>
    </source>
</evidence>
<feature type="compositionally biased region" description="Basic and acidic residues" evidence="1">
    <location>
        <begin position="8"/>
        <end position="21"/>
    </location>
</feature>
<keyword evidence="3" id="KW-1185">Reference proteome</keyword>
<dbReference type="RefSeq" id="XP_056765010.1">
    <property type="nucleotide sequence ID" value="XM_056909306.1"/>
</dbReference>